<proteinExistence type="predicted"/>
<organism evidence="1 2">
    <name type="scientific">Camelimonas fluminis</name>
    <dbReference type="NCBI Taxonomy" id="1576911"/>
    <lineage>
        <taxon>Bacteria</taxon>
        <taxon>Pseudomonadati</taxon>
        <taxon>Pseudomonadota</taxon>
        <taxon>Alphaproteobacteria</taxon>
        <taxon>Hyphomicrobiales</taxon>
        <taxon>Chelatococcaceae</taxon>
        <taxon>Camelimonas</taxon>
    </lineage>
</organism>
<evidence type="ECO:0000313" key="2">
    <source>
        <dbReference type="Proteomes" id="UP001595704"/>
    </source>
</evidence>
<comment type="caution">
    <text evidence="1">The sequence shown here is derived from an EMBL/GenBank/DDBJ whole genome shotgun (WGS) entry which is preliminary data.</text>
</comment>
<keyword evidence="2" id="KW-1185">Reference proteome</keyword>
<accession>A0ABV7UFT2</accession>
<reference evidence="2" key="1">
    <citation type="journal article" date="2019" name="Int. J. Syst. Evol. Microbiol.">
        <title>The Global Catalogue of Microorganisms (GCM) 10K type strain sequencing project: providing services to taxonomists for standard genome sequencing and annotation.</title>
        <authorList>
            <consortium name="The Broad Institute Genomics Platform"/>
            <consortium name="The Broad Institute Genome Sequencing Center for Infectious Disease"/>
            <person name="Wu L."/>
            <person name="Ma J."/>
        </authorList>
    </citation>
    <scope>NUCLEOTIDE SEQUENCE [LARGE SCALE GENOMIC DNA]</scope>
    <source>
        <strain evidence="2">KCTC 42282</strain>
    </source>
</reference>
<sequence length="76" mass="8139">MSSDFDGQTVLQVEAPIDNFYGTPTLSVNEAGSFVLQLDDYSGTKEVVVSNAFAFAWIHEFGDEGRIAAHATGAKP</sequence>
<protein>
    <submittedName>
        <fullName evidence="1">Uncharacterized protein</fullName>
    </submittedName>
</protein>
<dbReference type="RefSeq" id="WP_191320663.1">
    <property type="nucleotide sequence ID" value="NZ_BNCG01000022.1"/>
</dbReference>
<dbReference type="EMBL" id="JBHRYC010000039">
    <property type="protein sequence ID" value="MFC3637570.1"/>
    <property type="molecule type" value="Genomic_DNA"/>
</dbReference>
<name>A0ABV7UFT2_9HYPH</name>
<gene>
    <name evidence="1" type="ORF">ACFONL_09305</name>
</gene>
<dbReference type="Proteomes" id="UP001595704">
    <property type="component" value="Unassembled WGS sequence"/>
</dbReference>
<evidence type="ECO:0000313" key="1">
    <source>
        <dbReference type="EMBL" id="MFC3637570.1"/>
    </source>
</evidence>